<accession>A0AC35TXH0</accession>
<proteinExistence type="predicted"/>
<name>A0AC35TXH0_9BILA</name>
<reference evidence="2" key="1">
    <citation type="submission" date="2016-11" db="UniProtKB">
        <authorList>
            <consortium name="WormBaseParasite"/>
        </authorList>
    </citation>
    <scope>IDENTIFICATION</scope>
    <source>
        <strain evidence="2">KR3021</strain>
    </source>
</reference>
<sequence>MLGITEIIVLCYKIPTSSIYSTVTIQLAYQLYKRNKRYLHEYYSILVVEGTVSNLYFLTETFFLMLPKWGVWIDVFYQYNWVSRIGNFFSATMNCTLFELALLVSFNRFVALFYPHSYSSKE</sequence>
<dbReference type="WBParaSite" id="RSKR_0000550250.1">
    <property type="protein sequence ID" value="RSKR_0000550250.1"/>
    <property type="gene ID" value="RSKR_0000550250"/>
</dbReference>
<organism evidence="1 2">
    <name type="scientific">Rhabditophanes sp. KR3021</name>
    <dbReference type="NCBI Taxonomy" id="114890"/>
    <lineage>
        <taxon>Eukaryota</taxon>
        <taxon>Metazoa</taxon>
        <taxon>Ecdysozoa</taxon>
        <taxon>Nematoda</taxon>
        <taxon>Chromadorea</taxon>
        <taxon>Rhabditida</taxon>
        <taxon>Tylenchina</taxon>
        <taxon>Panagrolaimomorpha</taxon>
        <taxon>Strongyloidoidea</taxon>
        <taxon>Alloionematidae</taxon>
        <taxon>Rhabditophanes</taxon>
    </lineage>
</organism>
<protein>
    <submittedName>
        <fullName evidence="2">7TM_GPCR_Srx domain-containing protein</fullName>
    </submittedName>
</protein>
<dbReference type="Proteomes" id="UP000095286">
    <property type="component" value="Unplaced"/>
</dbReference>
<evidence type="ECO:0000313" key="2">
    <source>
        <dbReference type="WBParaSite" id="RSKR_0000550250.1"/>
    </source>
</evidence>
<evidence type="ECO:0000313" key="1">
    <source>
        <dbReference type="Proteomes" id="UP000095286"/>
    </source>
</evidence>